<keyword evidence="3" id="KW-1185">Reference proteome</keyword>
<protein>
    <submittedName>
        <fullName evidence="2">Uncharacterized protein</fullName>
    </submittedName>
</protein>
<dbReference type="Proteomes" id="UP000002453">
    <property type="component" value="Chromosome"/>
</dbReference>
<accession>B7IHD1</accession>
<keyword evidence="1" id="KW-0732">Signal</keyword>
<evidence type="ECO:0000313" key="3">
    <source>
        <dbReference type="Proteomes" id="UP000002453"/>
    </source>
</evidence>
<dbReference type="eggNOG" id="ENOG5034228">
    <property type="taxonomic scope" value="Bacteria"/>
</dbReference>
<evidence type="ECO:0000313" key="2">
    <source>
        <dbReference type="EMBL" id="ACJ75495.1"/>
    </source>
</evidence>
<gene>
    <name evidence="2" type="ordered locus">THA_1037</name>
</gene>
<dbReference type="KEGG" id="taf:THA_1037"/>
<evidence type="ECO:0000256" key="1">
    <source>
        <dbReference type="SAM" id="SignalP"/>
    </source>
</evidence>
<feature type="signal peptide" evidence="1">
    <location>
        <begin position="1"/>
        <end position="18"/>
    </location>
</feature>
<reference evidence="2 3" key="1">
    <citation type="journal article" date="2009" name="J. Bacteriol.">
        <title>The genome of Thermosipho africanus TCF52B: lateral genetic connections to the Firmicutes and Archaea.</title>
        <authorList>
            <person name="Nesboe C.L."/>
            <person name="Bapteste E."/>
            <person name="Curtis B."/>
            <person name="Dahle H."/>
            <person name="Lopez P."/>
            <person name="Macleod D."/>
            <person name="Dlutek M."/>
            <person name="Bowman S."/>
            <person name="Zhaxybayeva O."/>
            <person name="Birkeland N.-K."/>
            <person name="Doolittle W.F."/>
        </authorList>
    </citation>
    <scope>NUCLEOTIDE SEQUENCE [LARGE SCALE GENOMIC DNA]</scope>
    <source>
        <strain evidence="2 3">TCF52B</strain>
    </source>
</reference>
<dbReference type="HOGENOM" id="CLU_1721478_0_0_0"/>
<proteinExistence type="predicted"/>
<organism evidence="2 3">
    <name type="scientific">Thermosipho africanus (strain TCF52B)</name>
    <dbReference type="NCBI Taxonomy" id="484019"/>
    <lineage>
        <taxon>Bacteria</taxon>
        <taxon>Thermotogati</taxon>
        <taxon>Thermotogota</taxon>
        <taxon>Thermotogae</taxon>
        <taxon>Thermotogales</taxon>
        <taxon>Fervidobacteriaceae</taxon>
        <taxon>Thermosipho</taxon>
    </lineage>
</organism>
<dbReference type="RefSeq" id="WP_004101070.1">
    <property type="nucleotide sequence ID" value="NC_011653.1"/>
</dbReference>
<dbReference type="EMBL" id="CP001185">
    <property type="protein sequence ID" value="ACJ75495.1"/>
    <property type="molecule type" value="Genomic_DNA"/>
</dbReference>
<dbReference type="STRING" id="484019.THA_1037"/>
<dbReference type="OrthoDB" id="45852at2"/>
<sequence>MKKVVILLIALLSLAAFAAGTANIKLNPNGNWTQTLTFSVSQWVKVTWDYDETQVFAVDDTTGIANVGNIRFESNKTFKMYYQTTIVADGGVSDLAVNEVKVGSTILSNDNTNPTSVSTKILEGNLAITFGGDYTNASDDFTVKFDFTFLPL</sequence>
<name>B7IHD1_THEAB</name>
<feature type="chain" id="PRO_5002857421" evidence="1">
    <location>
        <begin position="19"/>
        <end position="152"/>
    </location>
</feature>
<dbReference type="AlphaFoldDB" id="B7IHD1"/>